<evidence type="ECO:0000313" key="3">
    <source>
        <dbReference type="Proteomes" id="UP000593567"/>
    </source>
</evidence>
<feature type="transmembrane region" description="Helical" evidence="1">
    <location>
        <begin position="149"/>
        <end position="169"/>
    </location>
</feature>
<comment type="caution">
    <text evidence="2">The sequence shown here is derived from an EMBL/GenBank/DDBJ whole genome shotgun (WGS) entry which is preliminary data.</text>
</comment>
<dbReference type="Proteomes" id="UP000593567">
    <property type="component" value="Unassembled WGS sequence"/>
</dbReference>
<feature type="transmembrane region" description="Helical" evidence="1">
    <location>
        <begin position="108"/>
        <end position="128"/>
    </location>
</feature>
<dbReference type="InterPro" id="IPR052728">
    <property type="entry name" value="O2_lipid_transport_reg"/>
</dbReference>
<feature type="transmembrane region" description="Helical" evidence="1">
    <location>
        <begin position="66"/>
        <end position="88"/>
    </location>
</feature>
<keyword evidence="1" id="KW-0472">Membrane</keyword>
<dbReference type="OrthoDB" id="207378at2759"/>
<organism evidence="2 3">
    <name type="scientific">Bugula neritina</name>
    <name type="common">Brown bryozoan</name>
    <name type="synonym">Sertularia neritina</name>
    <dbReference type="NCBI Taxonomy" id="10212"/>
    <lineage>
        <taxon>Eukaryota</taxon>
        <taxon>Metazoa</taxon>
        <taxon>Spiralia</taxon>
        <taxon>Lophotrochozoa</taxon>
        <taxon>Bryozoa</taxon>
        <taxon>Gymnolaemata</taxon>
        <taxon>Cheilostomatida</taxon>
        <taxon>Flustrina</taxon>
        <taxon>Buguloidea</taxon>
        <taxon>Bugulidae</taxon>
        <taxon>Bugula</taxon>
    </lineage>
</organism>
<evidence type="ECO:0008006" key="4">
    <source>
        <dbReference type="Google" id="ProtNLM"/>
    </source>
</evidence>
<accession>A0A7J7KA96</accession>
<sequence length="220" mass="25165">MVISYKYDLKIALLSKGQTGDAAEFMSDHWFVDYYVAPWCRYQSYGVGVIYGYILWKTNGKLSYHWVLNLLLWMVSAALCLLPLYGPFNLEADHHSMSVAESVTYNSLTRTAWSIGLGYLILACHSGRGGWINEFLSWRGFIPLSRMTYCAYLVHPVVMLSLTFSNLTLTKISYLVYAYTFIMFLVCAYAVAFVFSLLFEAPFINIDKLFITGAMKKKKD</sequence>
<evidence type="ECO:0000256" key="1">
    <source>
        <dbReference type="SAM" id="Phobius"/>
    </source>
</evidence>
<reference evidence="2" key="1">
    <citation type="submission" date="2020-06" db="EMBL/GenBank/DDBJ databases">
        <title>Draft genome of Bugula neritina, a colonial animal packing powerful symbionts and potential medicines.</title>
        <authorList>
            <person name="Rayko M."/>
        </authorList>
    </citation>
    <scope>NUCLEOTIDE SEQUENCE [LARGE SCALE GENOMIC DNA]</scope>
    <source>
        <strain evidence="2">Kwan_BN1</strain>
    </source>
</reference>
<protein>
    <recommendedName>
        <fullName evidence="4">Nrf-6</fullName>
    </recommendedName>
</protein>
<proteinExistence type="predicted"/>
<gene>
    <name evidence="2" type="ORF">EB796_006923</name>
</gene>
<dbReference type="AlphaFoldDB" id="A0A7J7KA96"/>
<name>A0A7J7KA96_BUGNE</name>
<keyword evidence="3" id="KW-1185">Reference proteome</keyword>
<keyword evidence="1" id="KW-0812">Transmembrane</keyword>
<keyword evidence="1" id="KW-1133">Transmembrane helix</keyword>
<evidence type="ECO:0000313" key="2">
    <source>
        <dbReference type="EMBL" id="KAF6034771.1"/>
    </source>
</evidence>
<dbReference type="EMBL" id="VXIV02000999">
    <property type="protein sequence ID" value="KAF6034771.1"/>
    <property type="molecule type" value="Genomic_DNA"/>
</dbReference>
<dbReference type="PANTHER" id="PTHR11161:SF0">
    <property type="entry name" value="O-ACYLTRANSFERASE LIKE PROTEIN"/>
    <property type="match status" value="1"/>
</dbReference>
<dbReference type="PANTHER" id="PTHR11161">
    <property type="entry name" value="O-ACYLTRANSFERASE"/>
    <property type="match status" value="1"/>
</dbReference>
<feature type="transmembrane region" description="Helical" evidence="1">
    <location>
        <begin position="175"/>
        <end position="199"/>
    </location>
</feature>